<accession>A0A8H7A8T1</accession>
<dbReference type="OrthoDB" id="10466657at2759"/>
<protein>
    <submittedName>
        <fullName evidence="2">Uncharacterized protein</fullName>
    </submittedName>
</protein>
<comment type="caution">
    <text evidence="2">The sequence shown here is derived from an EMBL/GenBank/DDBJ whole genome shotgun (WGS) entry which is preliminary data.</text>
</comment>
<feature type="compositionally biased region" description="Low complexity" evidence="1">
    <location>
        <begin position="501"/>
        <end position="520"/>
    </location>
</feature>
<feature type="compositionally biased region" description="Low complexity" evidence="1">
    <location>
        <begin position="111"/>
        <end position="121"/>
    </location>
</feature>
<keyword evidence="3" id="KW-1185">Reference proteome</keyword>
<name>A0A8H7A8T1_9EURO</name>
<feature type="compositionally biased region" description="Low complexity" evidence="1">
    <location>
        <begin position="52"/>
        <end position="90"/>
    </location>
</feature>
<reference evidence="2" key="1">
    <citation type="submission" date="2020-02" db="EMBL/GenBank/DDBJ databases">
        <authorList>
            <person name="Palmer J.M."/>
        </authorList>
    </citation>
    <scope>NUCLEOTIDE SEQUENCE</scope>
    <source>
        <strain evidence="2">EPUS1.4</strain>
        <tissue evidence="2">Thallus</tissue>
    </source>
</reference>
<feature type="compositionally biased region" description="Polar residues" evidence="1">
    <location>
        <begin position="122"/>
        <end position="154"/>
    </location>
</feature>
<feature type="region of interest" description="Disordered" evidence="1">
    <location>
        <begin position="497"/>
        <end position="520"/>
    </location>
</feature>
<dbReference type="AlphaFoldDB" id="A0A8H7A8T1"/>
<evidence type="ECO:0000313" key="3">
    <source>
        <dbReference type="Proteomes" id="UP000606974"/>
    </source>
</evidence>
<dbReference type="Proteomes" id="UP000606974">
    <property type="component" value="Unassembled WGS sequence"/>
</dbReference>
<gene>
    <name evidence="2" type="ORF">GJ744_005240</name>
</gene>
<proteinExistence type="predicted"/>
<evidence type="ECO:0000256" key="1">
    <source>
        <dbReference type="SAM" id="MobiDB-lite"/>
    </source>
</evidence>
<organism evidence="2 3">
    <name type="scientific">Endocarpon pusillum</name>
    <dbReference type="NCBI Taxonomy" id="364733"/>
    <lineage>
        <taxon>Eukaryota</taxon>
        <taxon>Fungi</taxon>
        <taxon>Dikarya</taxon>
        <taxon>Ascomycota</taxon>
        <taxon>Pezizomycotina</taxon>
        <taxon>Eurotiomycetes</taxon>
        <taxon>Chaetothyriomycetidae</taxon>
        <taxon>Verrucariales</taxon>
        <taxon>Verrucariaceae</taxon>
        <taxon>Endocarpon</taxon>
    </lineage>
</organism>
<evidence type="ECO:0000313" key="2">
    <source>
        <dbReference type="EMBL" id="KAF7502701.1"/>
    </source>
</evidence>
<feature type="compositionally biased region" description="Polar residues" evidence="1">
    <location>
        <begin position="93"/>
        <end position="110"/>
    </location>
</feature>
<dbReference type="EMBL" id="JAACFV010000226">
    <property type="protein sequence ID" value="KAF7502701.1"/>
    <property type="molecule type" value="Genomic_DNA"/>
</dbReference>
<feature type="region of interest" description="Disordered" evidence="1">
    <location>
        <begin position="1"/>
        <end position="156"/>
    </location>
</feature>
<feature type="compositionally biased region" description="Basic and acidic residues" evidence="1">
    <location>
        <begin position="1"/>
        <end position="10"/>
    </location>
</feature>
<sequence>MSRPANKESRQSSPPYQDVLTGEQPSLGSEAFEGESSSQQAARHSPVSHGDSSSQRAAQVSQASQSGSGSQQAARNPTASQSGLSSQQAARNAPTSKEGSNPQQGAQNLPTSQSQTGSSSQHAVGNPQTSRTGSSPQRGGRNPQASQSGSSYQRQAVCDLRDPATRRAQQRRSALNLRAQMNRELEEERAASGILRSEGDSTNQPPAAAAALTAERTVRFRFTTTLLLTSRLRLFPTEAAFGLLYLNRLISHYHKQIPEGDTHRKFELRTGGDMCHHNYDTWCLSGISSQATSQGHQKISCTLHSPIINPVAHPLWRGDVEAVFEFLEDYFDVCSLRDGSHVAVYMQPIYSLTELKRIAQAAIHFERTLNNMIPPNIDMQDVQGPDWPANLPLAGLDHHIQRMVFPMIESTTSVKDLAALVDVVGLTSRYWMFYKMIRPEMLDHGYLRWDRPPRLQNARLAIEYTTLAVAFIEAAVEFAGHPSKELLNFAPDPSGLSKFLSGQGPSSQPNQSHQSRAGAS</sequence>